<proteinExistence type="predicted"/>
<dbReference type="PANTHER" id="PTHR24960">
    <property type="entry name" value="PHOTOSYSTEM I IRON-SULFUR CENTER-RELATED"/>
    <property type="match status" value="1"/>
</dbReference>
<keyword evidence="3" id="KW-0004">4Fe-4S</keyword>
<dbReference type="InterPro" id="IPR017900">
    <property type="entry name" value="4Fe4S_Fe_S_CS"/>
</dbReference>
<keyword evidence="9" id="KW-1185">Reference proteome</keyword>
<dbReference type="Proteomes" id="UP001644719">
    <property type="component" value="Unassembled WGS sequence"/>
</dbReference>
<name>A0ABX2HBH2_9FIRM</name>
<dbReference type="Pfam" id="PF13237">
    <property type="entry name" value="Fer4_10"/>
    <property type="match status" value="1"/>
</dbReference>
<dbReference type="InterPro" id="IPR050157">
    <property type="entry name" value="PSI_iron-sulfur_center"/>
</dbReference>
<reference evidence="8 9" key="1">
    <citation type="journal article" date="2020" name="Cell Host Microbe">
        <title>Functional and Genomic Variation between Human-Derived Isolates of Lachnospiraceae Reveals Inter- and Intra-Species Diversity.</title>
        <authorList>
            <person name="Sorbara M.T."/>
            <person name="Littmann E.R."/>
            <person name="Fontana E."/>
            <person name="Moody T.U."/>
            <person name="Kohout C.E."/>
            <person name="Gjonbalaj M."/>
            <person name="Eaton V."/>
            <person name="Seok R."/>
            <person name="Leiner I.M."/>
            <person name="Pamer E.G."/>
        </authorList>
    </citation>
    <scope>NUCLEOTIDE SEQUENCE [LARGE SCALE GENOMIC DNA]</scope>
    <source>
        <strain evidence="8 9">MSK.17.74</strain>
    </source>
</reference>
<evidence type="ECO:0000256" key="3">
    <source>
        <dbReference type="ARBA" id="ARBA00022485"/>
    </source>
</evidence>
<keyword evidence="6" id="KW-0411">Iron-sulfur</keyword>
<protein>
    <recommendedName>
        <fullName evidence="2">Ferredoxin</fullName>
    </recommendedName>
</protein>
<dbReference type="SUPFAM" id="SSF54862">
    <property type="entry name" value="4Fe-4S ferredoxins"/>
    <property type="match status" value="1"/>
</dbReference>
<dbReference type="InterPro" id="IPR017896">
    <property type="entry name" value="4Fe4S_Fe-S-bd"/>
</dbReference>
<dbReference type="Pfam" id="PF04015">
    <property type="entry name" value="DUF362"/>
    <property type="match status" value="1"/>
</dbReference>
<evidence type="ECO:0000313" key="8">
    <source>
        <dbReference type="EMBL" id="NSG87409.1"/>
    </source>
</evidence>
<evidence type="ECO:0000256" key="2">
    <source>
        <dbReference type="ARBA" id="ARBA00013529"/>
    </source>
</evidence>
<keyword evidence="4" id="KW-0479">Metal-binding</keyword>
<gene>
    <name evidence="8" type="ORF">G5B17_18815</name>
</gene>
<keyword evidence="5" id="KW-0408">Iron</keyword>
<evidence type="ECO:0000259" key="7">
    <source>
        <dbReference type="PROSITE" id="PS51379"/>
    </source>
</evidence>
<evidence type="ECO:0000256" key="4">
    <source>
        <dbReference type="ARBA" id="ARBA00022723"/>
    </source>
</evidence>
<accession>A0ABX2HBH2</accession>
<dbReference type="PROSITE" id="PS51379">
    <property type="entry name" value="4FE4S_FER_2"/>
    <property type="match status" value="2"/>
</dbReference>
<feature type="domain" description="4Fe-4S ferredoxin-type" evidence="7">
    <location>
        <begin position="358"/>
        <end position="389"/>
    </location>
</feature>
<evidence type="ECO:0000256" key="1">
    <source>
        <dbReference type="ARBA" id="ARBA00003532"/>
    </source>
</evidence>
<evidence type="ECO:0000256" key="6">
    <source>
        <dbReference type="ARBA" id="ARBA00023014"/>
    </source>
</evidence>
<dbReference type="EMBL" id="JAAITS010000075">
    <property type="protein sequence ID" value="NSG87409.1"/>
    <property type="molecule type" value="Genomic_DNA"/>
</dbReference>
<evidence type="ECO:0000313" key="9">
    <source>
        <dbReference type="Proteomes" id="UP001644719"/>
    </source>
</evidence>
<organism evidence="8 9">
    <name type="scientific">Blautia faecis</name>
    <dbReference type="NCBI Taxonomy" id="871665"/>
    <lineage>
        <taxon>Bacteria</taxon>
        <taxon>Bacillati</taxon>
        <taxon>Bacillota</taxon>
        <taxon>Clostridia</taxon>
        <taxon>Lachnospirales</taxon>
        <taxon>Lachnospiraceae</taxon>
        <taxon>Blautia</taxon>
    </lineage>
</organism>
<dbReference type="PROSITE" id="PS00198">
    <property type="entry name" value="4FE4S_FER_1"/>
    <property type="match status" value="2"/>
</dbReference>
<dbReference type="InterPro" id="IPR007160">
    <property type="entry name" value="DUF362"/>
</dbReference>
<feature type="domain" description="4Fe-4S ferredoxin-type" evidence="7">
    <location>
        <begin position="392"/>
        <end position="419"/>
    </location>
</feature>
<comment type="function">
    <text evidence="1">Ferredoxins are iron-sulfur proteins that transfer electrons in a wide variety of metabolic reactions.</text>
</comment>
<evidence type="ECO:0000256" key="5">
    <source>
        <dbReference type="ARBA" id="ARBA00023004"/>
    </source>
</evidence>
<comment type="caution">
    <text evidence="8">The sequence shown here is derived from an EMBL/GenBank/DDBJ whole genome shotgun (WGS) entry which is preliminary data.</text>
</comment>
<sequence length="419" mass="46623">MNTKSKVIVLPCEAYDEERIYTLMKEGLVQLGGLDNLIDKGEKILLKPNLLKKAEVEKAVITHPVVVGAFARILREEGYKNIVLADSCGHGTTKQVIQGTGMDTYLEKYQIPAIDYTKGVRVENPDGVQAKEFILPKELLEAECVISLSKMKTHALERITGAVKNSYGFVYGKNKAIGHTKYPSADSFARMLIDLNQYVKPRLYIMDGITAMEGNGPGSGDPVAMNMILMSTDPVALDSVFARLVYLKPEMVPTNYHGEKMGLGNCREENIEVVVVEENPSASAVRDEGSEITGREKQRQNAKVSVDKKQIGIDVVCNVISMEALIEKYGNPNFNVDRTKVRNNVWTKLAKALNIFQKKPYIEPDKCIRCGICVNSCPVPGKAVDFRNGKNNPPVYDYKKCIRCFCCQEMCPKKAIKVK</sequence>
<dbReference type="Gene3D" id="3.30.70.20">
    <property type="match status" value="1"/>
</dbReference>